<accession>A0ABY6ZAV4</accession>
<dbReference type="EMBL" id="CP104067">
    <property type="protein sequence ID" value="WAH40020.1"/>
    <property type="molecule type" value="Genomic_DNA"/>
</dbReference>
<dbReference type="PANTHER" id="PTHR12993">
    <property type="entry name" value="N-ACETYLGLUCOSAMINYL-PHOSPHATIDYLINOSITOL DE-N-ACETYLASE-RELATED"/>
    <property type="match status" value="1"/>
</dbReference>
<reference evidence="1" key="1">
    <citation type="submission" date="2022-08" db="EMBL/GenBank/DDBJ databases">
        <title>Alicyclobacillus fastidiosus DSM 17978, complete genome.</title>
        <authorList>
            <person name="Wang Q."/>
            <person name="Cai R."/>
            <person name="Wang Z."/>
        </authorList>
    </citation>
    <scope>NUCLEOTIDE SEQUENCE</scope>
    <source>
        <strain evidence="1">DSM 17978</strain>
    </source>
</reference>
<dbReference type="PANTHER" id="PTHR12993:SF11">
    <property type="entry name" value="N-ACETYLGLUCOSAMINYL-PHOSPHATIDYLINOSITOL DE-N-ACETYLASE"/>
    <property type="match status" value="1"/>
</dbReference>
<keyword evidence="2" id="KW-1185">Reference proteome</keyword>
<dbReference type="InterPro" id="IPR003737">
    <property type="entry name" value="GlcNAc_PI_deacetylase-related"/>
</dbReference>
<dbReference type="RefSeq" id="WP_268003918.1">
    <property type="nucleotide sequence ID" value="NZ_BSUT01000001.1"/>
</dbReference>
<evidence type="ECO:0000313" key="2">
    <source>
        <dbReference type="Proteomes" id="UP001164761"/>
    </source>
</evidence>
<dbReference type="Proteomes" id="UP001164761">
    <property type="component" value="Chromosome"/>
</dbReference>
<dbReference type="Pfam" id="PF02585">
    <property type="entry name" value="PIG-L"/>
    <property type="match status" value="1"/>
</dbReference>
<evidence type="ECO:0000313" key="1">
    <source>
        <dbReference type="EMBL" id="WAH40020.1"/>
    </source>
</evidence>
<gene>
    <name evidence="1" type="ORF">NZD89_16645</name>
</gene>
<dbReference type="Gene3D" id="3.40.50.10320">
    <property type="entry name" value="LmbE-like"/>
    <property type="match status" value="1"/>
</dbReference>
<dbReference type="InterPro" id="IPR024078">
    <property type="entry name" value="LmbE-like_dom_sf"/>
</dbReference>
<dbReference type="SUPFAM" id="SSF102588">
    <property type="entry name" value="LmbE-like"/>
    <property type="match status" value="1"/>
</dbReference>
<proteinExistence type="predicted"/>
<name>A0ABY6ZAV4_9BACL</name>
<protein>
    <submittedName>
        <fullName evidence="1">PIG-L family deacetylase</fullName>
    </submittedName>
</protein>
<sequence>MAKRLMVVAHPDDEIIFGRAHLLKQKNWKVVCVTNGYNKTRAKEFAKVMKRIGAEYEIWNYKDTYSYRFNRGGLKRDLQKLVRRNRFKKVVTHGVQGEYGHPQHKVIGQIMRKIVKRNLYAFSTKEADSKSAPTKKTIT</sequence>
<organism evidence="1 2">
    <name type="scientific">Alicyclobacillus fastidiosus</name>
    <dbReference type="NCBI Taxonomy" id="392011"/>
    <lineage>
        <taxon>Bacteria</taxon>
        <taxon>Bacillati</taxon>
        <taxon>Bacillota</taxon>
        <taxon>Bacilli</taxon>
        <taxon>Bacillales</taxon>
        <taxon>Alicyclobacillaceae</taxon>
        <taxon>Alicyclobacillus</taxon>
    </lineage>
</organism>